<dbReference type="NCBIfam" id="TIGR02842">
    <property type="entry name" value="CyoC"/>
    <property type="match status" value="1"/>
</dbReference>
<dbReference type="InterPro" id="IPR035973">
    <property type="entry name" value="Cyt_c_oxidase_su3-like_sf"/>
</dbReference>
<accession>A0ABS7BJ89</accession>
<evidence type="ECO:0000256" key="18">
    <source>
        <dbReference type="SAM" id="MobiDB-lite"/>
    </source>
</evidence>
<dbReference type="Pfam" id="PF00510">
    <property type="entry name" value="COX3"/>
    <property type="match status" value="1"/>
</dbReference>
<dbReference type="SUPFAM" id="SSF81452">
    <property type="entry name" value="Cytochrome c oxidase subunit III-like"/>
    <property type="match status" value="1"/>
</dbReference>
<sequence length="215" mass="23034">MSGEIADPRHEGDQGARSDPPGHGEGGPAPKQVTVAFGFWVFLLSDIIMFSGLFAAYAVLAPNTAGGPQGSELFELRLVFVETLCLLFSSFTCGVMSIMAVRQRAGATYLWGALTALLGLSFLAIELYELTHLVLEGAAPTRSAFLSALFTLVGAHGLHVAAGLVWLTVMMGQVATLGFTDAVERRLLCFGLYWHALDIIWVALFTVVYLYGVMG</sequence>
<comment type="caution">
    <text evidence="21">The sequence shown here is derived from an EMBL/GenBank/DDBJ whole genome shotgun (WGS) entry which is preliminary data.</text>
</comment>
<reference evidence="21 22" key="1">
    <citation type="submission" date="2021-07" db="EMBL/GenBank/DDBJ databases">
        <title>Sphingomonas sp.</title>
        <authorList>
            <person name="Feng G."/>
            <person name="Li J."/>
            <person name="Pan M."/>
        </authorList>
    </citation>
    <scope>NUCLEOTIDE SEQUENCE [LARGE SCALE GENOMIC DNA]</scope>
    <source>
        <strain evidence="21 22">RRHST34</strain>
    </source>
</reference>
<dbReference type="InterPro" id="IPR000298">
    <property type="entry name" value="Cyt_c_oxidase-like_su3"/>
</dbReference>
<feature type="compositionally biased region" description="Basic and acidic residues" evidence="18">
    <location>
        <begin position="1"/>
        <end position="22"/>
    </location>
</feature>
<feature type="transmembrane region" description="Helical" evidence="19">
    <location>
        <begin position="145"/>
        <end position="169"/>
    </location>
</feature>
<comment type="function">
    <text evidence="12">Cytochrome bo(3) ubiquinol terminal oxidase is the component of the aerobic respiratory chain of E.coli that predominates when cells are grown at high aeration. Has proton pump activity across the membrane in addition to electron transfer, pumping 2 protons/electron.</text>
</comment>
<feature type="region of interest" description="Disordered" evidence="18">
    <location>
        <begin position="1"/>
        <end position="27"/>
    </location>
</feature>
<evidence type="ECO:0000313" key="21">
    <source>
        <dbReference type="EMBL" id="MBW6529689.1"/>
    </source>
</evidence>
<keyword evidence="5" id="KW-0813">Transport</keyword>
<dbReference type="CDD" id="cd02863">
    <property type="entry name" value="Ubiquinol_oxidase_III"/>
    <property type="match status" value="1"/>
</dbReference>
<evidence type="ECO:0000256" key="11">
    <source>
        <dbReference type="ARBA" id="ARBA00023136"/>
    </source>
</evidence>
<feature type="transmembrane region" description="Helical" evidence="19">
    <location>
        <begin position="190"/>
        <end position="212"/>
    </location>
</feature>
<evidence type="ECO:0000256" key="10">
    <source>
        <dbReference type="ARBA" id="ARBA00023002"/>
    </source>
</evidence>
<dbReference type="PANTHER" id="PTHR11403">
    <property type="entry name" value="CYTOCHROME C OXIDASE SUBUNIT III"/>
    <property type="match status" value="1"/>
</dbReference>
<evidence type="ECO:0000256" key="7">
    <source>
        <dbReference type="ARBA" id="ARBA00022692"/>
    </source>
</evidence>
<evidence type="ECO:0000256" key="14">
    <source>
        <dbReference type="ARBA" id="ARBA00031884"/>
    </source>
</evidence>
<evidence type="ECO:0000256" key="1">
    <source>
        <dbReference type="ARBA" id="ARBA00004651"/>
    </source>
</evidence>
<protein>
    <recommendedName>
        <fullName evidence="4">Cytochrome bo(3) ubiquinol oxidase subunit 3</fullName>
    </recommendedName>
    <alternativeName>
        <fullName evidence="15">Cytochrome o ubiquinol oxidase subunit 3</fullName>
    </alternativeName>
    <alternativeName>
        <fullName evidence="13">Oxidase bo(3) subunit 3</fullName>
    </alternativeName>
    <alternativeName>
        <fullName evidence="16">Ubiquinol oxidase polypeptide III</fullName>
    </alternativeName>
    <alternativeName>
        <fullName evidence="14">Ubiquinol oxidase subunit 3</fullName>
    </alternativeName>
</protein>
<evidence type="ECO:0000256" key="3">
    <source>
        <dbReference type="ARBA" id="ARBA00011700"/>
    </source>
</evidence>
<feature type="transmembrane region" description="Helical" evidence="19">
    <location>
        <begin position="79"/>
        <end position="101"/>
    </location>
</feature>
<evidence type="ECO:0000256" key="13">
    <source>
        <dbReference type="ARBA" id="ARBA00030072"/>
    </source>
</evidence>
<dbReference type="InterPro" id="IPR033946">
    <property type="entry name" value="Ubiquinol_oxase_su3_dom"/>
</dbReference>
<evidence type="ECO:0000256" key="5">
    <source>
        <dbReference type="ARBA" id="ARBA00022448"/>
    </source>
</evidence>
<dbReference type="Proteomes" id="UP000759103">
    <property type="component" value="Unassembled WGS sequence"/>
</dbReference>
<feature type="transmembrane region" description="Helical" evidence="19">
    <location>
        <begin position="108"/>
        <end position="125"/>
    </location>
</feature>
<dbReference type="RefSeq" id="WP_219747193.1">
    <property type="nucleotide sequence ID" value="NZ_JAHXZN010000001.1"/>
</dbReference>
<evidence type="ECO:0000313" key="22">
    <source>
        <dbReference type="Proteomes" id="UP000759103"/>
    </source>
</evidence>
<evidence type="ECO:0000256" key="17">
    <source>
        <dbReference type="RuleBase" id="RU003376"/>
    </source>
</evidence>
<keyword evidence="11 19" id="KW-0472">Membrane</keyword>
<proteinExistence type="inferred from homology"/>
<evidence type="ECO:0000259" key="20">
    <source>
        <dbReference type="PROSITE" id="PS50253"/>
    </source>
</evidence>
<evidence type="ECO:0000256" key="15">
    <source>
        <dbReference type="ARBA" id="ARBA00032189"/>
    </source>
</evidence>
<feature type="domain" description="Heme-copper oxidase subunit III family profile" evidence="20">
    <location>
        <begin position="35"/>
        <end position="213"/>
    </location>
</feature>
<dbReference type="PANTHER" id="PTHR11403:SF2">
    <property type="entry name" value="CYTOCHROME BO(3) UBIQUINOL OXIDASE SUBUNIT 3"/>
    <property type="match status" value="1"/>
</dbReference>
<comment type="subcellular location">
    <subcellularLocation>
        <location evidence="1 17">Cell membrane</location>
        <topology evidence="1 17">Multi-pass membrane protein</topology>
    </subcellularLocation>
</comment>
<gene>
    <name evidence="21" type="primary">cyoC</name>
    <name evidence="21" type="ORF">KZ820_02985</name>
</gene>
<comment type="subunit">
    <text evidence="3">Heterooctamer of two A chains, two B chains, two C chains and two D chains.</text>
</comment>
<evidence type="ECO:0000256" key="12">
    <source>
        <dbReference type="ARBA" id="ARBA00025694"/>
    </source>
</evidence>
<keyword evidence="7 17" id="KW-0812">Transmembrane</keyword>
<dbReference type="PROSITE" id="PS50253">
    <property type="entry name" value="COX3"/>
    <property type="match status" value="1"/>
</dbReference>
<keyword evidence="6" id="KW-1003">Cell membrane</keyword>
<name>A0ABS7BJ89_9SPHN</name>
<comment type="similarity">
    <text evidence="2 17">Belongs to the cytochrome c oxidase subunit 3 family.</text>
</comment>
<dbReference type="EMBL" id="JAHXZN010000001">
    <property type="protein sequence ID" value="MBW6529689.1"/>
    <property type="molecule type" value="Genomic_DNA"/>
</dbReference>
<dbReference type="Gene3D" id="1.20.120.80">
    <property type="entry name" value="Cytochrome c oxidase, subunit III, four-helix bundle"/>
    <property type="match status" value="1"/>
</dbReference>
<keyword evidence="8" id="KW-0249">Electron transport</keyword>
<feature type="transmembrane region" description="Helical" evidence="19">
    <location>
        <begin position="37"/>
        <end position="59"/>
    </location>
</feature>
<evidence type="ECO:0000256" key="9">
    <source>
        <dbReference type="ARBA" id="ARBA00022989"/>
    </source>
</evidence>
<keyword evidence="10" id="KW-0560">Oxidoreductase</keyword>
<evidence type="ECO:0000256" key="19">
    <source>
        <dbReference type="SAM" id="Phobius"/>
    </source>
</evidence>
<dbReference type="InterPro" id="IPR024791">
    <property type="entry name" value="Cyt_c/ubiquinol_Oxase_su3"/>
</dbReference>
<dbReference type="InterPro" id="IPR014206">
    <property type="entry name" value="Cyt_c_ubiqinol_oxidase_su3"/>
</dbReference>
<dbReference type="InterPro" id="IPR013833">
    <property type="entry name" value="Cyt_c_oxidase_su3_a-hlx"/>
</dbReference>
<evidence type="ECO:0000256" key="8">
    <source>
        <dbReference type="ARBA" id="ARBA00022982"/>
    </source>
</evidence>
<evidence type="ECO:0000256" key="16">
    <source>
        <dbReference type="ARBA" id="ARBA00032717"/>
    </source>
</evidence>
<keyword evidence="22" id="KW-1185">Reference proteome</keyword>
<organism evidence="21 22">
    <name type="scientific">Sphingomonas citri</name>
    <dbReference type="NCBI Taxonomy" id="2862499"/>
    <lineage>
        <taxon>Bacteria</taxon>
        <taxon>Pseudomonadati</taxon>
        <taxon>Pseudomonadota</taxon>
        <taxon>Alphaproteobacteria</taxon>
        <taxon>Sphingomonadales</taxon>
        <taxon>Sphingomonadaceae</taxon>
        <taxon>Sphingomonas</taxon>
    </lineage>
</organism>
<evidence type="ECO:0000256" key="2">
    <source>
        <dbReference type="ARBA" id="ARBA00010581"/>
    </source>
</evidence>
<evidence type="ECO:0000256" key="6">
    <source>
        <dbReference type="ARBA" id="ARBA00022475"/>
    </source>
</evidence>
<keyword evidence="9 19" id="KW-1133">Transmembrane helix</keyword>
<evidence type="ECO:0000256" key="4">
    <source>
        <dbReference type="ARBA" id="ARBA00014687"/>
    </source>
</evidence>